<evidence type="ECO:0000313" key="4">
    <source>
        <dbReference type="Proteomes" id="UP000521525"/>
    </source>
</evidence>
<reference evidence="3 4" key="1">
    <citation type="submission" date="2019-09" db="EMBL/GenBank/DDBJ databases">
        <title>Bird 10,000 Genomes (B10K) Project - Family phase.</title>
        <authorList>
            <person name="Zhang G."/>
        </authorList>
    </citation>
    <scope>NUCLEOTIDE SEQUENCE [LARGE SCALE GENOMIC DNA]</scope>
    <source>
        <strain evidence="3">OUT-0050</strain>
        <tissue evidence="3">Muscle</tissue>
    </source>
</reference>
<feature type="non-terminal residue" evidence="3">
    <location>
        <position position="255"/>
    </location>
</feature>
<dbReference type="InterPro" id="IPR027962">
    <property type="entry name" value="ERICH3"/>
</dbReference>
<organism evidence="3 4">
    <name type="scientific">Agelaius phoeniceus</name>
    <name type="common">Red-winged blackbird</name>
    <name type="synonym">Oriolus phoeniceus</name>
    <dbReference type="NCBI Taxonomy" id="39638"/>
    <lineage>
        <taxon>Eukaryota</taxon>
        <taxon>Metazoa</taxon>
        <taxon>Chordata</taxon>
        <taxon>Craniata</taxon>
        <taxon>Vertebrata</taxon>
        <taxon>Euteleostomi</taxon>
        <taxon>Archelosauria</taxon>
        <taxon>Archosauria</taxon>
        <taxon>Dinosauria</taxon>
        <taxon>Saurischia</taxon>
        <taxon>Theropoda</taxon>
        <taxon>Coelurosauria</taxon>
        <taxon>Aves</taxon>
        <taxon>Neognathae</taxon>
        <taxon>Neoaves</taxon>
        <taxon>Telluraves</taxon>
        <taxon>Australaves</taxon>
        <taxon>Passeriformes</taxon>
        <taxon>Passeroidea</taxon>
        <taxon>Icteridae</taxon>
        <taxon>Agelaius</taxon>
    </lineage>
</organism>
<feature type="non-terminal residue" evidence="3">
    <location>
        <position position="1"/>
    </location>
</feature>
<dbReference type="Pfam" id="PF15257">
    <property type="entry name" value="DUF4590"/>
    <property type="match status" value="1"/>
</dbReference>
<dbReference type="Proteomes" id="UP000521525">
    <property type="component" value="Unassembled WGS sequence"/>
</dbReference>
<feature type="region of interest" description="Disordered" evidence="1">
    <location>
        <begin position="1"/>
        <end position="20"/>
    </location>
</feature>
<evidence type="ECO:0000256" key="1">
    <source>
        <dbReference type="SAM" id="MobiDB-lite"/>
    </source>
</evidence>
<sequence>YRPAKRRRRAAPLPPPRPHVGDRCIPGIRRGLPVERWFHPTTGFNEQFLINNTNGFPKSPLCSNALVTMIYLGKSKHVSLRDHKDEIKVYQQYCGTENICVYKGDLLEGDTFQFISKRYLGYPFSLTFYLNGLQVDRLSSCCEYRGFQSKRPCRLRRRNTYFRVLHVAGAPPCYRCFLAMGLDKKLYPPKRKIKYYTRPHMCSCSPYCAHSEPCDSSVVPKSIEGSVSLTIPSQEESIETIDETLDSEEECSEEE</sequence>
<accession>A0A7K7K2K9</accession>
<dbReference type="EMBL" id="VZSP01001681">
    <property type="protein sequence ID" value="NWZ12933.1"/>
    <property type="molecule type" value="Genomic_DNA"/>
</dbReference>
<protein>
    <submittedName>
        <fullName evidence="3">ERIC3 protein</fullName>
    </submittedName>
</protein>
<dbReference type="PANTHER" id="PTHR23034">
    <property type="entry name" value="GLUTAMATE-RICH PROTEIN 3"/>
    <property type="match status" value="1"/>
</dbReference>
<feature type="compositionally biased region" description="Basic residues" evidence="1">
    <location>
        <begin position="1"/>
        <end position="10"/>
    </location>
</feature>
<keyword evidence="4" id="KW-1185">Reference proteome</keyword>
<proteinExistence type="predicted"/>
<comment type="caution">
    <text evidence="3">The sequence shown here is derived from an EMBL/GenBank/DDBJ whole genome shotgun (WGS) entry which is preliminary data.</text>
</comment>
<gene>
    <name evidence="3" type="primary">Erich3</name>
    <name evidence="3" type="ORF">AGEPHO_R12813</name>
</gene>
<evidence type="ECO:0000313" key="3">
    <source>
        <dbReference type="EMBL" id="NWZ12933.1"/>
    </source>
</evidence>
<dbReference type="AlphaFoldDB" id="A0A7K7K2K9"/>
<dbReference type="PANTHER" id="PTHR23034:SF2">
    <property type="entry name" value="GLUTAMATE-RICH PROTEIN 3"/>
    <property type="match status" value="1"/>
</dbReference>
<evidence type="ECO:0000259" key="2">
    <source>
        <dbReference type="Pfam" id="PF15257"/>
    </source>
</evidence>
<dbReference type="InterPro" id="IPR048257">
    <property type="entry name" value="DUF4590"/>
</dbReference>
<name>A0A7K7K2K9_AGEPH</name>
<feature type="domain" description="DUF4590" evidence="2">
    <location>
        <begin position="81"/>
        <end position="190"/>
    </location>
</feature>